<name>F9WR70_TRYVY</name>
<keyword evidence="3" id="KW-1185">Reference proteome</keyword>
<protein>
    <submittedName>
        <fullName evidence="2">Uncharacterized protein</fullName>
    </submittedName>
</protein>
<proteinExistence type="predicted"/>
<dbReference type="EMBL" id="CAEX01004745">
    <property type="protein sequence ID" value="CCD20054.1"/>
    <property type="molecule type" value="Genomic_DNA"/>
</dbReference>
<evidence type="ECO:0000313" key="3">
    <source>
        <dbReference type="Proteomes" id="UP000009027"/>
    </source>
</evidence>
<sequence>MLSPFLPLLPSCCAEPRACAATMAGLPVSLRFATAAVQGQRDFDSEHVFWQRGPRTLVETQRVLVSVFPLFASCMRVFFVLLPSDCVNVFSAGEVLFGKHGPVLPEVRGRSFFIASFARRAARHLRDAAVSASSNDFVALCCVCSFALREVKGLLWCGAASRCVFSDCILPGLSLARARGVFAPGPGFEPPEPARRVGRAVFSRGGWSTRCGDFGVRSEALLGSDGVEAFYLHCTSCVGARRERALAAATEGRAWPGRPCRACGPADLRADRRRCLALSACAVVRGRFWRRCVPRSDCAAGVGDPSPHSGRRSPAVTAEVEEDLRFLPSAQARGTGQQALGSRRGAGAVALHGLSLGNGMPGSGDAGAVLRARRLSGAGAVAIQHCSSPRTRASARCCEKVSDRCGENCPWGVRLGGHVAGPRRFAVRETARFRAWDAHRRARGHRVFWSCRWGPCLVTGHGCKEASVFVTVRLWSARERVSTDRTKRGATFAARRAGASGQTHCLLSTRCAAEQ</sequence>
<accession>F9WR70</accession>
<evidence type="ECO:0000313" key="2">
    <source>
        <dbReference type="EMBL" id="CCD20054.1"/>
    </source>
</evidence>
<dbReference type="VEuPathDB" id="TriTrypDB:TvY486_0028190"/>
<reference evidence="2 3" key="1">
    <citation type="journal article" date="2012" name="Proc. Natl. Acad. Sci. U.S.A.">
        <title>Antigenic diversity is generated by distinct evolutionary mechanisms in African trypanosome species.</title>
        <authorList>
            <person name="Jackson A.P."/>
            <person name="Berry A."/>
            <person name="Aslett M."/>
            <person name="Allison H.C."/>
            <person name="Burton P."/>
            <person name="Vavrova-Anderson J."/>
            <person name="Brown R."/>
            <person name="Browne H."/>
            <person name="Corton N."/>
            <person name="Hauser H."/>
            <person name="Gamble J."/>
            <person name="Gilderthorp R."/>
            <person name="Marcello L."/>
            <person name="McQuillan J."/>
            <person name="Otto T.D."/>
            <person name="Quail M.A."/>
            <person name="Sanders M.J."/>
            <person name="van Tonder A."/>
            <person name="Ginger M.L."/>
            <person name="Field M.C."/>
            <person name="Barry J.D."/>
            <person name="Hertz-Fowler C."/>
            <person name="Berriman M."/>
        </authorList>
    </citation>
    <scope>NUCLEOTIDE SEQUENCE</scope>
    <source>
        <strain evidence="2 3">Y486</strain>
    </source>
</reference>
<dbReference type="AlphaFoldDB" id="F9WR70"/>
<organism evidence="2 3">
    <name type="scientific">Trypanosoma vivax (strain Y486)</name>
    <dbReference type="NCBI Taxonomy" id="1055687"/>
    <lineage>
        <taxon>Eukaryota</taxon>
        <taxon>Discoba</taxon>
        <taxon>Euglenozoa</taxon>
        <taxon>Kinetoplastea</taxon>
        <taxon>Metakinetoplastina</taxon>
        <taxon>Trypanosomatida</taxon>
        <taxon>Trypanosomatidae</taxon>
        <taxon>Trypanosoma</taxon>
        <taxon>Duttonella</taxon>
    </lineage>
</organism>
<evidence type="ECO:0000256" key="1">
    <source>
        <dbReference type="SAM" id="MobiDB-lite"/>
    </source>
</evidence>
<dbReference type="Proteomes" id="UP000009027">
    <property type="component" value="Unassembled WGS sequence"/>
</dbReference>
<gene>
    <name evidence="2" type="ORF">TvY486_0028190</name>
</gene>
<feature type="region of interest" description="Disordered" evidence="1">
    <location>
        <begin position="298"/>
        <end position="317"/>
    </location>
</feature>